<protein>
    <submittedName>
        <fullName evidence="1">29384_t:CDS:1</fullName>
    </submittedName>
</protein>
<organism evidence="1 2">
    <name type="scientific">Racocetra persica</name>
    <dbReference type="NCBI Taxonomy" id="160502"/>
    <lineage>
        <taxon>Eukaryota</taxon>
        <taxon>Fungi</taxon>
        <taxon>Fungi incertae sedis</taxon>
        <taxon>Mucoromycota</taxon>
        <taxon>Glomeromycotina</taxon>
        <taxon>Glomeromycetes</taxon>
        <taxon>Diversisporales</taxon>
        <taxon>Gigasporaceae</taxon>
        <taxon>Racocetra</taxon>
    </lineage>
</organism>
<reference evidence="1" key="1">
    <citation type="submission" date="2021-06" db="EMBL/GenBank/DDBJ databases">
        <authorList>
            <person name="Kallberg Y."/>
            <person name="Tangrot J."/>
            <person name="Rosling A."/>
        </authorList>
    </citation>
    <scope>NUCLEOTIDE SEQUENCE</scope>
    <source>
        <strain evidence="1">MA461A</strain>
    </source>
</reference>
<keyword evidence="2" id="KW-1185">Reference proteome</keyword>
<dbReference type="Proteomes" id="UP000789920">
    <property type="component" value="Unassembled WGS sequence"/>
</dbReference>
<feature type="non-terminal residue" evidence="1">
    <location>
        <position position="1"/>
    </location>
</feature>
<evidence type="ECO:0000313" key="2">
    <source>
        <dbReference type="Proteomes" id="UP000789920"/>
    </source>
</evidence>
<gene>
    <name evidence="1" type="ORF">RPERSI_LOCUS27885</name>
</gene>
<proteinExistence type="predicted"/>
<sequence length="53" mass="6449">METEVNVGAEVEIMKFKRQCWAIWTFGLIKKIWTNMDIVIYEHGHSNLWTWTY</sequence>
<evidence type="ECO:0000313" key="1">
    <source>
        <dbReference type="EMBL" id="CAG8830694.1"/>
    </source>
</evidence>
<dbReference type="EMBL" id="CAJVQC010099706">
    <property type="protein sequence ID" value="CAG8830694.1"/>
    <property type="molecule type" value="Genomic_DNA"/>
</dbReference>
<feature type="non-terminal residue" evidence="1">
    <location>
        <position position="53"/>
    </location>
</feature>
<comment type="caution">
    <text evidence="1">The sequence shown here is derived from an EMBL/GenBank/DDBJ whole genome shotgun (WGS) entry which is preliminary data.</text>
</comment>
<accession>A0ACA9S7I0</accession>
<name>A0ACA9S7I0_9GLOM</name>